<evidence type="ECO:0000256" key="2">
    <source>
        <dbReference type="PROSITE-ProRule" id="PRU00703"/>
    </source>
</evidence>
<accession>A0A0M0BQ96</accession>
<dbReference type="Pfam" id="PF00571">
    <property type="entry name" value="CBS"/>
    <property type="match status" value="2"/>
</dbReference>
<comment type="caution">
    <text evidence="5">The sequence shown here is derived from an EMBL/GenBank/DDBJ whole genome shotgun (WGS) entry which is preliminary data.</text>
</comment>
<sequence length="194" mass="21220">MGIEGREPLDLELTPKMIVREAMSSPVVTAEEESRVVDVARVMEENNVGSIIVVRANGHPVGIVTERDIVIRVVARGAVPADVKAKEVMSSPLTTVDPETSFIDAMSLMNRLNIRRLGVTYRGELVGLVSDRDILRMVPTIIEIVQERSRIMSGGSLTGPSLVGYCDLCGIYSTNLRSVEGEFLCEDCRTEAED</sequence>
<gene>
    <name evidence="5" type="ORF">AC482_03075</name>
</gene>
<feature type="domain" description="CBS" evidence="3">
    <location>
        <begin position="23"/>
        <end position="83"/>
    </location>
</feature>
<evidence type="ECO:0000256" key="1">
    <source>
        <dbReference type="ARBA" id="ARBA00023122"/>
    </source>
</evidence>
<dbReference type="PROSITE" id="PS51901">
    <property type="entry name" value="ACP_MB"/>
    <property type="match status" value="1"/>
</dbReference>
<evidence type="ECO:0000259" key="3">
    <source>
        <dbReference type="PROSITE" id="PS51371"/>
    </source>
</evidence>
<name>A0A0M0BQ96_9ARCH</name>
<dbReference type="Proteomes" id="UP000037210">
    <property type="component" value="Unassembled WGS sequence"/>
</dbReference>
<dbReference type="InterPro" id="IPR051257">
    <property type="entry name" value="Diverse_CBS-Domain"/>
</dbReference>
<dbReference type="AlphaFoldDB" id="A0A0M0BQ96"/>
<dbReference type="CDD" id="cd17775">
    <property type="entry name" value="CBS_pair_bact_arch"/>
    <property type="match status" value="1"/>
</dbReference>
<dbReference type="PANTHER" id="PTHR43080:SF2">
    <property type="entry name" value="CBS DOMAIN-CONTAINING PROTEIN"/>
    <property type="match status" value="1"/>
</dbReference>
<dbReference type="Gene3D" id="3.10.580.10">
    <property type="entry name" value="CBS-domain"/>
    <property type="match status" value="1"/>
</dbReference>
<reference evidence="5 6" key="1">
    <citation type="submission" date="2015-06" db="EMBL/GenBank/DDBJ databases">
        <title>New insights into the roles of widespread benthic archaea in carbon and nitrogen cycling.</title>
        <authorList>
            <person name="Lazar C.S."/>
            <person name="Baker B.J."/>
            <person name="Seitz K.W."/>
            <person name="Hyde A.S."/>
            <person name="Dick G.J."/>
            <person name="Hinrichs K.-U."/>
            <person name="Teske A.P."/>
        </authorList>
    </citation>
    <scope>NUCLEOTIDE SEQUENCE [LARGE SCALE GENOMIC DNA]</scope>
    <source>
        <strain evidence="5">DG-45</strain>
    </source>
</reference>
<proteinExistence type="predicted"/>
<keyword evidence="1 2" id="KW-0129">CBS domain</keyword>
<protein>
    <recommendedName>
        <fullName evidence="7">CBS domain-containing protein</fullName>
    </recommendedName>
</protein>
<dbReference type="EMBL" id="LFWZ01000022">
    <property type="protein sequence ID" value="KON30752.1"/>
    <property type="molecule type" value="Genomic_DNA"/>
</dbReference>
<dbReference type="InterPro" id="IPR000644">
    <property type="entry name" value="CBS_dom"/>
</dbReference>
<feature type="domain" description="ACP-type MB" evidence="4">
    <location>
        <begin position="161"/>
        <end position="194"/>
    </location>
</feature>
<organism evidence="5 6">
    <name type="scientific">miscellaneous Crenarchaeota group-15 archaeon DG-45</name>
    <dbReference type="NCBI Taxonomy" id="1685127"/>
    <lineage>
        <taxon>Archaea</taxon>
        <taxon>Candidatus Bathyarchaeota</taxon>
        <taxon>MCG-15</taxon>
    </lineage>
</organism>
<dbReference type="PROSITE" id="PS51371">
    <property type="entry name" value="CBS"/>
    <property type="match status" value="2"/>
</dbReference>
<feature type="domain" description="CBS" evidence="3">
    <location>
        <begin position="89"/>
        <end position="144"/>
    </location>
</feature>
<evidence type="ECO:0000313" key="6">
    <source>
        <dbReference type="Proteomes" id="UP000037210"/>
    </source>
</evidence>
<dbReference type="InterPro" id="IPR044065">
    <property type="entry name" value="ACP_MB"/>
</dbReference>
<dbReference type="SMART" id="SM00116">
    <property type="entry name" value="CBS"/>
    <property type="match status" value="2"/>
</dbReference>
<dbReference type="PANTHER" id="PTHR43080">
    <property type="entry name" value="CBS DOMAIN-CONTAINING PROTEIN CBSX3, MITOCHONDRIAL"/>
    <property type="match status" value="1"/>
</dbReference>
<dbReference type="SUPFAM" id="SSF54631">
    <property type="entry name" value="CBS-domain pair"/>
    <property type="match status" value="1"/>
</dbReference>
<evidence type="ECO:0008006" key="7">
    <source>
        <dbReference type="Google" id="ProtNLM"/>
    </source>
</evidence>
<dbReference type="InterPro" id="IPR046342">
    <property type="entry name" value="CBS_dom_sf"/>
</dbReference>
<evidence type="ECO:0000259" key="4">
    <source>
        <dbReference type="PROSITE" id="PS51901"/>
    </source>
</evidence>
<evidence type="ECO:0000313" key="5">
    <source>
        <dbReference type="EMBL" id="KON30752.1"/>
    </source>
</evidence>